<dbReference type="InterPro" id="IPR036264">
    <property type="entry name" value="Bact_exopeptidase_dim_dom"/>
</dbReference>
<dbReference type="InterPro" id="IPR017439">
    <property type="entry name" value="Amidohydrolase"/>
</dbReference>
<dbReference type="InterPro" id="IPR002933">
    <property type="entry name" value="Peptidase_M20"/>
</dbReference>
<dbReference type="PANTHER" id="PTHR11014">
    <property type="entry name" value="PEPTIDASE M20 FAMILY MEMBER"/>
    <property type="match status" value="1"/>
</dbReference>
<feature type="binding site" evidence="1">
    <location>
        <position position="126"/>
    </location>
    <ligand>
        <name>Mn(2+)</name>
        <dbReference type="ChEBI" id="CHEBI:29035"/>
        <label>2</label>
    </ligand>
</feature>
<comment type="cofactor">
    <cofactor evidence="1">
        <name>Mn(2+)</name>
        <dbReference type="ChEBI" id="CHEBI:29035"/>
    </cofactor>
    <text evidence="1">The Mn(2+) ion enhances activity.</text>
</comment>
<keyword evidence="3" id="KW-0378">Hydrolase</keyword>
<evidence type="ECO:0000259" key="2">
    <source>
        <dbReference type="Pfam" id="PF07687"/>
    </source>
</evidence>
<dbReference type="SUPFAM" id="SSF55031">
    <property type="entry name" value="Bacterial exopeptidase dimerisation domain"/>
    <property type="match status" value="1"/>
</dbReference>
<dbReference type="SUPFAM" id="SSF53187">
    <property type="entry name" value="Zn-dependent exopeptidases"/>
    <property type="match status" value="1"/>
</dbReference>
<proteinExistence type="predicted"/>
<protein>
    <submittedName>
        <fullName evidence="3">Amidohydrolase</fullName>
    </submittedName>
</protein>
<dbReference type="Pfam" id="PF01546">
    <property type="entry name" value="Peptidase_M20"/>
    <property type="match status" value="1"/>
</dbReference>
<dbReference type="CDD" id="cd08018">
    <property type="entry name" value="M20_Acy1_amhX-like"/>
    <property type="match status" value="1"/>
</dbReference>
<feature type="binding site" evidence="1">
    <location>
        <position position="92"/>
    </location>
    <ligand>
        <name>Mn(2+)</name>
        <dbReference type="ChEBI" id="CHEBI:29035"/>
        <label>2</label>
    </ligand>
</feature>
<gene>
    <name evidence="3" type="ORF">EDD68_11864</name>
</gene>
<dbReference type="NCBIfam" id="TIGR01891">
    <property type="entry name" value="amidohydrolases"/>
    <property type="match status" value="1"/>
</dbReference>
<dbReference type="Gene3D" id="3.30.70.360">
    <property type="match status" value="1"/>
</dbReference>
<dbReference type="GO" id="GO:0046872">
    <property type="term" value="F:metal ion binding"/>
    <property type="evidence" value="ECO:0007669"/>
    <property type="project" value="UniProtKB-KW"/>
</dbReference>
<keyword evidence="4" id="KW-1185">Reference proteome</keyword>
<dbReference type="InterPro" id="IPR037484">
    <property type="entry name" value="AmhX-like"/>
</dbReference>
<dbReference type="PIRSF" id="PIRSF005962">
    <property type="entry name" value="Pept_M20D_amidohydro"/>
    <property type="match status" value="1"/>
</dbReference>
<dbReference type="PANTHER" id="PTHR11014:SF122">
    <property type="entry name" value="AMIDOHYDROLASE AMHX"/>
    <property type="match status" value="1"/>
</dbReference>
<dbReference type="RefSeq" id="WP_132372481.1">
    <property type="nucleotide sequence ID" value="NZ_SMAN01000018.1"/>
</dbReference>
<feature type="binding site" evidence="1">
    <location>
        <position position="150"/>
    </location>
    <ligand>
        <name>Mn(2+)</name>
        <dbReference type="ChEBI" id="CHEBI:29035"/>
        <label>2</label>
    </ligand>
</feature>
<dbReference type="Gene3D" id="3.40.630.10">
    <property type="entry name" value="Zn peptidases"/>
    <property type="match status" value="1"/>
</dbReference>
<feature type="binding site" evidence="1">
    <location>
        <position position="90"/>
    </location>
    <ligand>
        <name>Mn(2+)</name>
        <dbReference type="ChEBI" id="CHEBI:29035"/>
        <label>2</label>
    </ligand>
</feature>
<dbReference type="GO" id="GO:0016787">
    <property type="term" value="F:hydrolase activity"/>
    <property type="evidence" value="ECO:0007669"/>
    <property type="project" value="UniProtKB-KW"/>
</dbReference>
<dbReference type="Pfam" id="PF07687">
    <property type="entry name" value="M20_dimer"/>
    <property type="match status" value="1"/>
</dbReference>
<feature type="domain" description="Peptidase M20 dimerisation" evidence="2">
    <location>
        <begin position="169"/>
        <end position="267"/>
    </location>
</feature>
<keyword evidence="1" id="KW-0479">Metal-binding</keyword>
<organism evidence="3 4">
    <name type="scientific">Melghiribacillus thermohalophilus</name>
    <dbReference type="NCBI Taxonomy" id="1324956"/>
    <lineage>
        <taxon>Bacteria</taxon>
        <taxon>Bacillati</taxon>
        <taxon>Bacillota</taxon>
        <taxon>Bacilli</taxon>
        <taxon>Bacillales</taxon>
        <taxon>Bacillaceae</taxon>
        <taxon>Melghiribacillus</taxon>
    </lineage>
</organism>
<comment type="caution">
    <text evidence="3">The sequence shown here is derived from an EMBL/GenBank/DDBJ whole genome shotgun (WGS) entry which is preliminary data.</text>
</comment>
<sequence length="374" mass="41251">MRDQIEELRPQIMEMFRHLHSTPEISWEEFETTKYLKHFLEKQGLQVRTFDSSTGLVADLGRGKPVVALRADIDALWQEVDGKLQANHSCGHDAHMAMAAGVVLVLKDYLSKNEGTVRFLFQPAEEKGTGALHFINEKVIDDVDYLYGVHLRPVQEIPDGTASPAIQHGAARFISGKISGEDTHGARPHLGVNAIEVGAALVNLIKGIHADPMVPHSIKMTRFHGGEKNANIIPGSASFSLDLRAQTNEVMEELTRKTYEIVNHLAKLHEVEIELEVAADVAAAKIHPEAQQIMAISIEETLGKFCLKEPVVTTGGDDFHFYTIKRPHVKATMLGLGCGLTPGLHHPKMTFNHDAILVGVEILSRTIMRTLRGG</sequence>
<dbReference type="Proteomes" id="UP000294650">
    <property type="component" value="Unassembled WGS sequence"/>
</dbReference>
<reference evidence="3 4" key="1">
    <citation type="submission" date="2019-03" db="EMBL/GenBank/DDBJ databases">
        <title>Genomic Encyclopedia of Type Strains, Phase IV (KMG-IV): sequencing the most valuable type-strain genomes for metagenomic binning, comparative biology and taxonomic classification.</title>
        <authorList>
            <person name="Goeker M."/>
        </authorList>
    </citation>
    <scope>NUCLEOTIDE SEQUENCE [LARGE SCALE GENOMIC DNA]</scope>
    <source>
        <strain evidence="3 4">DSM 25894</strain>
    </source>
</reference>
<dbReference type="EMBL" id="SMAN01000018">
    <property type="protein sequence ID" value="TCT19379.1"/>
    <property type="molecule type" value="Genomic_DNA"/>
</dbReference>
<evidence type="ECO:0000313" key="4">
    <source>
        <dbReference type="Proteomes" id="UP000294650"/>
    </source>
</evidence>
<dbReference type="OrthoDB" id="9776731at2"/>
<evidence type="ECO:0000256" key="1">
    <source>
        <dbReference type="PIRSR" id="PIRSR005962-1"/>
    </source>
</evidence>
<dbReference type="AlphaFoldDB" id="A0A4R3MYL3"/>
<keyword evidence="1" id="KW-0464">Manganese</keyword>
<feature type="binding site" evidence="1">
    <location>
        <position position="345"/>
    </location>
    <ligand>
        <name>Mn(2+)</name>
        <dbReference type="ChEBI" id="CHEBI:29035"/>
        <label>2</label>
    </ligand>
</feature>
<accession>A0A4R3MYL3</accession>
<dbReference type="InterPro" id="IPR011650">
    <property type="entry name" value="Peptidase_M20_dimer"/>
</dbReference>
<evidence type="ECO:0000313" key="3">
    <source>
        <dbReference type="EMBL" id="TCT19379.1"/>
    </source>
</evidence>
<name>A0A4R3MYL3_9BACI</name>